<comment type="similarity">
    <text evidence="2 8">Belongs to the methyltransferase superfamily. RsmD family.</text>
</comment>
<reference evidence="9 10" key="1">
    <citation type="journal article" date="2014" name="Int. J. Syst. Evol. Microbiol.">
        <title>Complete genome sequence of Corynebacterium casei LMG S-19264T (=DSM 44701T), isolated from a smear-ripened cheese.</title>
        <authorList>
            <consortium name="US DOE Joint Genome Institute (JGI-PGF)"/>
            <person name="Walter F."/>
            <person name="Albersmeier A."/>
            <person name="Kalinowski J."/>
            <person name="Ruckert C."/>
        </authorList>
    </citation>
    <scope>NUCLEOTIDE SEQUENCE [LARGE SCALE GENOMIC DNA]</scope>
    <source>
        <strain evidence="9 10">NBRC 110095</strain>
    </source>
</reference>
<dbReference type="InterPro" id="IPR004398">
    <property type="entry name" value="RNA_MeTrfase_RsmD"/>
</dbReference>
<keyword evidence="8" id="KW-0949">S-adenosyl-L-methionine</keyword>
<dbReference type="NCBIfam" id="TIGR00095">
    <property type="entry name" value="16S rRNA (guanine(966)-N(2))-methyltransferase RsmD"/>
    <property type="match status" value="1"/>
</dbReference>
<dbReference type="EC" id="2.1.1.171" evidence="3 8"/>
<dbReference type="GO" id="GO:0052913">
    <property type="term" value="F:16S rRNA (guanine(966)-N(2))-methyltransferase activity"/>
    <property type="evidence" value="ECO:0007669"/>
    <property type="project" value="UniProtKB-EC"/>
</dbReference>
<accession>A0AA37T929</accession>
<dbReference type="PANTHER" id="PTHR43542">
    <property type="entry name" value="METHYLTRANSFERASE"/>
    <property type="match status" value="1"/>
</dbReference>
<dbReference type="PIRSF" id="PIRSF004553">
    <property type="entry name" value="CHP00095"/>
    <property type="match status" value="1"/>
</dbReference>
<keyword evidence="5 8" id="KW-0489">Methyltransferase</keyword>
<dbReference type="Proteomes" id="UP001156870">
    <property type="component" value="Unassembled WGS sequence"/>
</dbReference>
<comment type="caution">
    <text evidence="9">The sequence shown here is derived from an EMBL/GenBank/DDBJ whole genome shotgun (WGS) entry which is preliminary data.</text>
</comment>
<dbReference type="EMBL" id="BSPD01000065">
    <property type="protein sequence ID" value="GLS27137.1"/>
    <property type="molecule type" value="Genomic_DNA"/>
</dbReference>
<dbReference type="GO" id="GO:0003676">
    <property type="term" value="F:nucleic acid binding"/>
    <property type="evidence" value="ECO:0007669"/>
    <property type="project" value="InterPro"/>
</dbReference>
<comment type="function">
    <text evidence="1 8">Specifically methylates the guanine in position 966 of 16S rRNA in the assembled 30S particle.</text>
</comment>
<keyword evidence="10" id="KW-1185">Reference proteome</keyword>
<evidence type="ECO:0000256" key="6">
    <source>
        <dbReference type="ARBA" id="ARBA00022679"/>
    </source>
</evidence>
<evidence type="ECO:0000256" key="7">
    <source>
        <dbReference type="ARBA" id="ARBA00048326"/>
    </source>
</evidence>
<organism evidence="9 10">
    <name type="scientific">Marinibactrum halimedae</name>
    <dbReference type="NCBI Taxonomy" id="1444977"/>
    <lineage>
        <taxon>Bacteria</taxon>
        <taxon>Pseudomonadati</taxon>
        <taxon>Pseudomonadota</taxon>
        <taxon>Gammaproteobacteria</taxon>
        <taxon>Cellvibrionales</taxon>
        <taxon>Cellvibrionaceae</taxon>
        <taxon>Marinibactrum</taxon>
    </lineage>
</organism>
<proteinExistence type="inferred from homology"/>
<keyword evidence="8" id="KW-0698">rRNA processing</keyword>
<protein>
    <recommendedName>
        <fullName evidence="4 8">Ribosomal RNA small subunit methyltransferase D</fullName>
        <ecNumber evidence="3 8">2.1.1.171</ecNumber>
    </recommendedName>
</protein>
<dbReference type="PANTHER" id="PTHR43542:SF1">
    <property type="entry name" value="METHYLTRANSFERASE"/>
    <property type="match status" value="1"/>
</dbReference>
<evidence type="ECO:0000256" key="3">
    <source>
        <dbReference type="ARBA" id="ARBA00012141"/>
    </source>
</evidence>
<evidence type="ECO:0000256" key="1">
    <source>
        <dbReference type="ARBA" id="ARBA00002649"/>
    </source>
</evidence>
<evidence type="ECO:0000313" key="9">
    <source>
        <dbReference type="EMBL" id="GLS27137.1"/>
    </source>
</evidence>
<evidence type="ECO:0000256" key="4">
    <source>
        <dbReference type="ARBA" id="ARBA00013682"/>
    </source>
</evidence>
<evidence type="ECO:0000256" key="5">
    <source>
        <dbReference type="ARBA" id="ARBA00022603"/>
    </source>
</evidence>
<dbReference type="PROSITE" id="PS00092">
    <property type="entry name" value="N6_MTASE"/>
    <property type="match status" value="1"/>
</dbReference>
<dbReference type="CDD" id="cd02440">
    <property type="entry name" value="AdoMet_MTases"/>
    <property type="match status" value="1"/>
</dbReference>
<evidence type="ECO:0000256" key="2">
    <source>
        <dbReference type="ARBA" id="ARBA00005269"/>
    </source>
</evidence>
<evidence type="ECO:0000256" key="8">
    <source>
        <dbReference type="PIRNR" id="PIRNR004553"/>
    </source>
</evidence>
<dbReference type="InterPro" id="IPR029063">
    <property type="entry name" value="SAM-dependent_MTases_sf"/>
</dbReference>
<dbReference type="AlphaFoldDB" id="A0AA37T929"/>
<comment type="catalytic activity">
    <reaction evidence="7 8">
        <text>guanosine(966) in 16S rRNA + S-adenosyl-L-methionine = N(2)-methylguanosine(966) in 16S rRNA + S-adenosyl-L-homocysteine + H(+)</text>
        <dbReference type="Rhea" id="RHEA:23548"/>
        <dbReference type="Rhea" id="RHEA-COMP:10211"/>
        <dbReference type="Rhea" id="RHEA-COMP:10212"/>
        <dbReference type="ChEBI" id="CHEBI:15378"/>
        <dbReference type="ChEBI" id="CHEBI:57856"/>
        <dbReference type="ChEBI" id="CHEBI:59789"/>
        <dbReference type="ChEBI" id="CHEBI:74269"/>
        <dbReference type="ChEBI" id="CHEBI:74481"/>
        <dbReference type="EC" id="2.1.1.171"/>
    </reaction>
</comment>
<gene>
    <name evidence="9" type="ORF">GCM10007877_28560</name>
</gene>
<dbReference type="InterPro" id="IPR002052">
    <property type="entry name" value="DNA_methylase_N6_adenine_CS"/>
</dbReference>
<sequence length="156" mass="17628">MRETLFNWLQIDIHQANCLDLFAGSGALGLEALSRGARHCTFVDNHPVAIQQLRENLTKLDCNNATVLNEDALGYLRMFQQTPPEESIDILFIDPPFAAELWDETLLLLEKSHGLSQGAAIYIEAPINAHFSVPNSWSLHRHKRSGNVCCYLYYLT</sequence>
<name>A0AA37T929_9GAMM</name>
<keyword evidence="6 8" id="KW-0808">Transferase</keyword>
<evidence type="ECO:0000313" key="10">
    <source>
        <dbReference type="Proteomes" id="UP001156870"/>
    </source>
</evidence>
<dbReference type="Gene3D" id="3.40.50.150">
    <property type="entry name" value="Vaccinia Virus protein VP39"/>
    <property type="match status" value="1"/>
</dbReference>
<dbReference type="Pfam" id="PF03602">
    <property type="entry name" value="Cons_hypoth95"/>
    <property type="match status" value="1"/>
</dbReference>
<dbReference type="SUPFAM" id="SSF53335">
    <property type="entry name" value="S-adenosyl-L-methionine-dependent methyltransferases"/>
    <property type="match status" value="1"/>
</dbReference>